<dbReference type="KEGG" id="lsw:GTO87_00250"/>
<evidence type="ECO:0000256" key="1">
    <source>
        <dbReference type="ARBA" id="ARBA00038232"/>
    </source>
</evidence>
<name>A0A7H9EJX3_9LACO</name>
<feature type="domain" description="Insertion element IS150 protein InsJ-like helix-turn-helix" evidence="4">
    <location>
        <begin position="65"/>
        <end position="118"/>
    </location>
</feature>
<evidence type="ECO:0000313" key="9">
    <source>
        <dbReference type="Proteomes" id="UP000510886"/>
    </source>
</evidence>
<dbReference type="InterPro" id="IPR055247">
    <property type="entry name" value="InsJ-like_HTH"/>
</dbReference>
<keyword evidence="2" id="KW-0175">Coiled coil</keyword>
<dbReference type="AlphaFoldDB" id="A0A7H9EJX3"/>
<dbReference type="SUPFAM" id="SSF48295">
    <property type="entry name" value="TrpR-like"/>
    <property type="match status" value="1"/>
</dbReference>
<evidence type="ECO:0000313" key="5">
    <source>
        <dbReference type="EMBL" id="QLL77199.1"/>
    </source>
</evidence>
<dbReference type="EMBL" id="CP047418">
    <property type="protein sequence ID" value="QLL78413.1"/>
    <property type="molecule type" value="Genomic_DNA"/>
</dbReference>
<dbReference type="KEGG" id="lsw:GTO87_04795"/>
<evidence type="ECO:0000313" key="7">
    <source>
        <dbReference type="EMBL" id="QLL78010.1"/>
    </source>
</evidence>
<proteinExistence type="inferred from homology"/>
<dbReference type="InterPro" id="IPR052057">
    <property type="entry name" value="IS150/IS1296_orfA-like"/>
</dbReference>
<dbReference type="GO" id="GO:0043565">
    <property type="term" value="F:sequence-specific DNA binding"/>
    <property type="evidence" value="ECO:0007669"/>
    <property type="project" value="InterPro"/>
</dbReference>
<dbReference type="Proteomes" id="UP000510886">
    <property type="component" value="Chromosome"/>
</dbReference>
<gene>
    <name evidence="5" type="ORF">GTO87_00250</name>
    <name evidence="6" type="ORF">GTO87_04795</name>
    <name evidence="7" type="ORF">GTO87_04950</name>
    <name evidence="8" type="ORF">GTO87_07320</name>
</gene>
<evidence type="ECO:0000256" key="2">
    <source>
        <dbReference type="SAM" id="Coils"/>
    </source>
</evidence>
<dbReference type="EMBL" id="CP047418">
    <property type="protein sequence ID" value="QLL77199.1"/>
    <property type="molecule type" value="Genomic_DNA"/>
</dbReference>
<dbReference type="InterPro" id="IPR010332">
    <property type="entry name" value="ATPase_terminase-su_N"/>
</dbReference>
<evidence type="ECO:0000259" key="4">
    <source>
        <dbReference type="Pfam" id="PF13518"/>
    </source>
</evidence>
<sequence>MTKFSFEIKLKAVQMYLSGIGSPTIAQRLGIKQHTSVLMWVARYQKYGIPGLKIRTPKYDYDGDFKLKVLNWKKQHKASFLQTALQFDISNPGTIATWQRKLNQYGLKALFTRRGRAKHMTTKNNRQASKQLSELERLKAENRALRVENEYLKKLEALVQRRGRLKKSTKSFKN</sequence>
<protein>
    <submittedName>
        <fullName evidence="7">Helix-turn-helix domain-containing protein</fullName>
    </submittedName>
</protein>
<organism evidence="7 9">
    <name type="scientific">Ligilactobacillus saerimneri</name>
    <dbReference type="NCBI Taxonomy" id="228229"/>
    <lineage>
        <taxon>Bacteria</taxon>
        <taxon>Bacillati</taxon>
        <taxon>Bacillota</taxon>
        <taxon>Bacilli</taxon>
        <taxon>Lactobacillales</taxon>
        <taxon>Lactobacillaceae</taxon>
        <taxon>Ligilactobacillus</taxon>
    </lineage>
</organism>
<evidence type="ECO:0000259" key="3">
    <source>
        <dbReference type="Pfam" id="PF06056"/>
    </source>
</evidence>
<accession>A0A7H9EJX3</accession>
<dbReference type="Pfam" id="PF06056">
    <property type="entry name" value="Terminase_5"/>
    <property type="match status" value="1"/>
</dbReference>
<dbReference type="PANTHER" id="PTHR33795">
    <property type="entry name" value="INSERTION ELEMENT IS150 PROTEIN INSJ"/>
    <property type="match status" value="1"/>
</dbReference>
<evidence type="ECO:0000313" key="8">
    <source>
        <dbReference type="EMBL" id="QLL78413.1"/>
    </source>
</evidence>
<reference evidence="7 9" key="1">
    <citation type="submission" date="2020-01" db="EMBL/GenBank/DDBJ databases">
        <title>Complete and circular genome sequences of six lactobacillus isolates from horses.</title>
        <authorList>
            <person name="Hassan H.M."/>
        </authorList>
    </citation>
    <scope>NUCLEOTIDE SEQUENCE [LARGE SCALE GENOMIC DNA]</scope>
    <source>
        <strain evidence="7 9">1A</strain>
    </source>
</reference>
<comment type="similarity">
    <text evidence="1">Belongs to the IS150/IS1296 orfA family.</text>
</comment>
<dbReference type="PANTHER" id="PTHR33795:SF1">
    <property type="entry name" value="INSERTION ELEMENT IS150 PROTEIN INSJ"/>
    <property type="match status" value="1"/>
</dbReference>
<dbReference type="EMBL" id="CP047418">
    <property type="protein sequence ID" value="QLL77984.1"/>
    <property type="molecule type" value="Genomic_DNA"/>
</dbReference>
<feature type="coiled-coil region" evidence="2">
    <location>
        <begin position="118"/>
        <end position="155"/>
    </location>
</feature>
<dbReference type="RefSeq" id="WP_180848318.1">
    <property type="nucleotide sequence ID" value="NZ_CP047418.1"/>
</dbReference>
<dbReference type="KEGG" id="lsw:GTO87_07320"/>
<evidence type="ECO:0000313" key="6">
    <source>
        <dbReference type="EMBL" id="QLL77984.1"/>
    </source>
</evidence>
<feature type="domain" description="Terminase ATPase subunit N-terminal" evidence="3">
    <location>
        <begin position="7"/>
        <end position="52"/>
    </location>
</feature>
<dbReference type="InterPro" id="IPR010921">
    <property type="entry name" value="Trp_repressor/repl_initiator"/>
</dbReference>
<dbReference type="Pfam" id="PF13518">
    <property type="entry name" value="HTH_28"/>
    <property type="match status" value="1"/>
</dbReference>
<dbReference type="EMBL" id="CP047418">
    <property type="protein sequence ID" value="QLL78010.1"/>
    <property type="molecule type" value="Genomic_DNA"/>
</dbReference>
<dbReference type="KEGG" id="lsw:GTO87_04950"/>